<protein>
    <submittedName>
        <fullName evidence="2">4Fe-4S dicluster domain-containing protein</fullName>
    </submittedName>
</protein>
<dbReference type="SUPFAM" id="SSF54862">
    <property type="entry name" value="4Fe-4S ferredoxins"/>
    <property type="match status" value="1"/>
</dbReference>
<dbReference type="Proteomes" id="UP000267268">
    <property type="component" value="Chromosome 1"/>
</dbReference>
<dbReference type="InterPro" id="IPR009010">
    <property type="entry name" value="Asp_de-COase-like_dom_sf"/>
</dbReference>
<dbReference type="SUPFAM" id="SSF50692">
    <property type="entry name" value="ADC-like"/>
    <property type="match status" value="1"/>
</dbReference>
<dbReference type="Gene3D" id="3.30.2070.10">
    <property type="entry name" value="Formate dehydrogenase/DMSO reductase"/>
    <property type="match status" value="1"/>
</dbReference>
<sequence>MAKKEYWKGVEQLTNDPEFVKYAEKEFPDHLTIKDAYGDNSEGDFKSNRRDFLKVMGFSVAAVSLAACEAPVKKAIPYLNKPENIDPGVANYYASTFFNGSEAMPVVVKTREGRPIFIEGNSFSKYSNGAVTARANASIMGLYDESRAQAPSKGGINTTWKKADAEIIKGLSAAGKVAVVSNTIVSPSTKKVVNQFADKYNADLITYDQDNNSAIIEANKSQFGKAAVPSYSFGEADVVVSFNADFLGNWVSPGVFATDFAKTRKVGPNKKKMSQLFSFETMLTITGAAADYRSALKPSQEGVAVAALYNAIAKATGNATVKGTLKDANVARAAKALLKAKGKSIVVSGINDVNVQLLVNGINQMLDNYGKTIDLNTPLYTRQGSDVQMNAFIDALKSGKYGAVVFYNCNPVYDYARGKEIAAGIKKTKLSVATNDRLDTTASLCTFNAPDIHFLEAWNDAEYKRGYFSVAQPTINTIFDCRQAQDSFLVWAGSESEYDEVVKSFWKKELFAMQSKELSAQTFWVRSLHNGIFETEETGSYRSVNDTGVEVVNYSASADVTSAGAKVAAKYRTTSEWEFVAYPATVMGYGTMANNPYIQETPDPITKVTWGNFVAITPEDARKLDVHKEFETKKKVLKVAAKAGSFELPVIMQPGLAQGVIAVPLGYGQGTKAGKVAEEAEGYNAMALLSAKGLTNYTITSGVTVTAIDASVDVAQTQTHETIMSRESIIQETTLAQYVKNPAAARHDVMINSYEGKEKATDISAWDIDSDGYSEDPHKKESHKPGVALLWNEETGIKADVHKYPNHHWGLAIDLNSCDGCSACVTACHIENNVPIVGKQEVINRREMHWMRIDRYYSQRPEDEFTEEEKASMTDYEMMERAARNPEVVFQPMMCQHCNNAPCETVCPVAATTHSSEGLNQMTYNRCIGTKYCANNCPYKVRRFNWFKYHNNEEFDYHMNNDLGKMVLNPDVTVRSRGVMEKCSMCVQRTQAGKLNAKREGRTLVDSDVSTACSTACSTGAIKFGDLNNPDSEVRQLLQGELHERAYNVLDEINTRPNVYYLAKVRNKDEKNA</sequence>
<dbReference type="AlphaFoldDB" id="A0A3Q9FS37"/>
<keyword evidence="3" id="KW-1185">Reference proteome</keyword>
<dbReference type="RefSeq" id="WP_126615558.1">
    <property type="nucleotide sequence ID" value="NZ_CP034562.1"/>
</dbReference>
<gene>
    <name evidence="2" type="ORF">EI427_13665</name>
</gene>
<proteinExistence type="predicted"/>
<feature type="domain" description="4Fe-4S ferredoxin-type" evidence="1">
    <location>
        <begin position="809"/>
        <end position="839"/>
    </location>
</feature>
<dbReference type="PROSITE" id="PS51379">
    <property type="entry name" value="4FE4S_FER_2"/>
    <property type="match status" value="3"/>
</dbReference>
<feature type="domain" description="4Fe-4S ferredoxin-type" evidence="1">
    <location>
        <begin position="886"/>
        <end position="917"/>
    </location>
</feature>
<dbReference type="CDD" id="cd10551">
    <property type="entry name" value="PsrB"/>
    <property type="match status" value="1"/>
</dbReference>
<dbReference type="EMBL" id="CP034562">
    <property type="protein sequence ID" value="AZQ63250.1"/>
    <property type="molecule type" value="Genomic_DNA"/>
</dbReference>
<name>A0A3Q9FS37_9BACT</name>
<dbReference type="InterPro" id="IPR017896">
    <property type="entry name" value="4Fe4S_Fe-S-bd"/>
</dbReference>
<dbReference type="OrthoDB" id="9779457at2"/>
<dbReference type="PANTHER" id="PTHR42783:SF3">
    <property type="entry name" value="GLUTAMATE SYNTHASE [NADPH] SMALL CHAIN-RELATED"/>
    <property type="match status" value="1"/>
</dbReference>
<evidence type="ECO:0000313" key="3">
    <source>
        <dbReference type="Proteomes" id="UP000267268"/>
    </source>
</evidence>
<dbReference type="Gene3D" id="2.40.40.20">
    <property type="match status" value="1"/>
</dbReference>
<dbReference type="Gene3D" id="3.30.70.20">
    <property type="match status" value="2"/>
</dbReference>
<evidence type="ECO:0000259" key="1">
    <source>
        <dbReference type="PROSITE" id="PS51379"/>
    </source>
</evidence>
<dbReference type="KEGG" id="fll:EI427_13665"/>
<feature type="domain" description="4Fe-4S ferredoxin-type" evidence="1">
    <location>
        <begin position="918"/>
        <end position="947"/>
    </location>
</feature>
<reference evidence="2 3" key="1">
    <citation type="submission" date="2018-12" db="EMBL/GenBank/DDBJ databases">
        <title>Flammeovirga pectinis sp. nov., isolated from the gut of the Korean scallop, Patinopecten yessoensis.</title>
        <authorList>
            <person name="Bae J.-W."/>
            <person name="Jeong Y.-S."/>
            <person name="Kang W."/>
        </authorList>
    </citation>
    <scope>NUCLEOTIDE SEQUENCE [LARGE SCALE GENOMIC DNA]</scope>
    <source>
        <strain evidence="2 3">L12M1</strain>
    </source>
</reference>
<organism evidence="2 3">
    <name type="scientific">Flammeovirga pectinis</name>
    <dbReference type="NCBI Taxonomy" id="2494373"/>
    <lineage>
        <taxon>Bacteria</taxon>
        <taxon>Pseudomonadati</taxon>
        <taxon>Bacteroidota</taxon>
        <taxon>Cytophagia</taxon>
        <taxon>Cytophagales</taxon>
        <taxon>Flammeovirgaceae</taxon>
        <taxon>Flammeovirga</taxon>
    </lineage>
</organism>
<dbReference type="PANTHER" id="PTHR42783">
    <property type="entry name" value="GLUTAMATE SYNTHASE [NADPH] SMALL CHAIN"/>
    <property type="match status" value="1"/>
</dbReference>
<accession>A0A3Q9FS37</accession>
<dbReference type="InterPro" id="IPR030948">
    <property type="entry name" value="TAT_var_transloc_signal_dom"/>
</dbReference>
<dbReference type="SUPFAM" id="SSF53706">
    <property type="entry name" value="Formate dehydrogenase/DMSO reductase, domains 1-3"/>
    <property type="match status" value="1"/>
</dbReference>
<dbReference type="Gene3D" id="3.40.50.740">
    <property type="match status" value="1"/>
</dbReference>
<dbReference type="NCBIfam" id="TIGR04519">
    <property type="entry name" value="MoCo_extend_TAT"/>
    <property type="match status" value="1"/>
</dbReference>
<dbReference type="Pfam" id="PF12838">
    <property type="entry name" value="Fer4_7"/>
    <property type="match status" value="1"/>
</dbReference>
<evidence type="ECO:0000313" key="2">
    <source>
        <dbReference type="EMBL" id="AZQ63250.1"/>
    </source>
</evidence>